<sequence length="180" mass="21266">MALLFLILGIASLAVSFYFYSKKEKIEFTIDEINKKKGNDFEEYIIQLLGKQNDIKFVGKVSDYHKNGISALENMEPDLKFKYKNVAFAVECKWRQSFGNDYIFWAKERQIRNYNDYQKNKKEKVYIALGFGGEPSKPDHLYLVPLSVIKYETFKKEYVADFEVKDEAEILKFIKKQTKF</sequence>
<dbReference type="RefSeq" id="WP_196078175.1">
    <property type="nucleotide sequence ID" value="NZ_JADPVI010000001.1"/>
</dbReference>
<name>A0ABS0F7B8_9FLAO</name>
<proteinExistence type="predicted"/>
<evidence type="ECO:0000313" key="2">
    <source>
        <dbReference type="Proteomes" id="UP000660070"/>
    </source>
</evidence>
<organism evidence="1 2">
    <name type="scientific">Kaistella gelatinilytica</name>
    <dbReference type="NCBI Taxonomy" id="2787636"/>
    <lineage>
        <taxon>Bacteria</taxon>
        <taxon>Pseudomonadati</taxon>
        <taxon>Bacteroidota</taxon>
        <taxon>Flavobacteriia</taxon>
        <taxon>Flavobacteriales</taxon>
        <taxon>Weeksellaceae</taxon>
        <taxon>Chryseobacterium group</taxon>
        <taxon>Kaistella</taxon>
    </lineage>
</organism>
<evidence type="ECO:0008006" key="3">
    <source>
        <dbReference type="Google" id="ProtNLM"/>
    </source>
</evidence>
<keyword evidence="2" id="KW-1185">Reference proteome</keyword>
<reference evidence="1 2" key="1">
    <citation type="submission" date="2020-11" db="EMBL/GenBank/DDBJ databases">
        <title>Kaistella gelatinilytica sp. nov., a flavobacterium isolated from Antarctic Soil.</title>
        <authorList>
            <person name="Li J."/>
        </authorList>
    </citation>
    <scope>NUCLEOTIDE SEQUENCE [LARGE SCALE GENOMIC DNA]</scope>
    <source>
        <strain evidence="1 2">G5-32</strain>
    </source>
</reference>
<gene>
    <name evidence="1" type="ORF">IV494_00265</name>
</gene>
<protein>
    <recommendedName>
        <fullName evidence="3">Restriction endonuclease</fullName>
    </recommendedName>
</protein>
<accession>A0ABS0F7B8</accession>
<dbReference type="EMBL" id="JADPVI010000001">
    <property type="protein sequence ID" value="MBF8455601.1"/>
    <property type="molecule type" value="Genomic_DNA"/>
</dbReference>
<dbReference type="Proteomes" id="UP000660070">
    <property type="component" value="Unassembled WGS sequence"/>
</dbReference>
<evidence type="ECO:0000313" key="1">
    <source>
        <dbReference type="EMBL" id="MBF8455601.1"/>
    </source>
</evidence>
<comment type="caution">
    <text evidence="1">The sequence shown here is derived from an EMBL/GenBank/DDBJ whole genome shotgun (WGS) entry which is preliminary data.</text>
</comment>